<reference evidence="2 7" key="1">
    <citation type="submission" date="2016-07" db="EMBL/GenBank/DDBJ databases">
        <title>Characterization of isolates of Eisenbergiella tayi derived from blood cultures, using whole genome sequencing.</title>
        <authorList>
            <person name="Burdz T."/>
            <person name="Wiebe D."/>
            <person name="Huynh C."/>
            <person name="Bernard K."/>
        </authorList>
    </citation>
    <scope>NUCLEOTIDE SEQUENCE [LARGE SCALE GENOMIC DNA]</scope>
    <source>
        <strain evidence="2 7">NML 120489</strain>
    </source>
</reference>
<dbReference type="RefSeq" id="WP_009254449.1">
    <property type="nucleotide sequence ID" value="NZ_BAABXS010000003.1"/>
</dbReference>
<dbReference type="EMBL" id="MEHD01000025">
    <property type="protein sequence ID" value="ODR54485.1"/>
    <property type="molecule type" value="Genomic_DNA"/>
</dbReference>
<dbReference type="PANTHER" id="PTHR12110">
    <property type="entry name" value="HYDROXYPYRUVATE ISOMERASE"/>
    <property type="match status" value="1"/>
</dbReference>
<dbReference type="AlphaFoldDB" id="A0A1E3AW79"/>
<dbReference type="GeneID" id="93299185"/>
<dbReference type="Pfam" id="PF01261">
    <property type="entry name" value="AP_endonuc_2"/>
    <property type="match status" value="1"/>
</dbReference>
<dbReference type="GO" id="GO:0050114">
    <property type="term" value="F:myo-inosose-2 dehydratase activity"/>
    <property type="evidence" value="ECO:0007669"/>
    <property type="project" value="UniProtKB-EC"/>
</dbReference>
<dbReference type="EMBL" id="MEHA01000009">
    <property type="protein sequence ID" value="ODR51344.1"/>
    <property type="molecule type" value="Genomic_DNA"/>
</dbReference>
<proteinExistence type="predicted"/>
<dbReference type="Proteomes" id="UP000095003">
    <property type="component" value="Unassembled WGS sequence"/>
</dbReference>
<protein>
    <submittedName>
        <fullName evidence="2">Inosose dehydratase</fullName>
        <ecNumber evidence="2">4.2.1.44</ecNumber>
    </submittedName>
</protein>
<evidence type="ECO:0000313" key="6">
    <source>
        <dbReference type="Proteomes" id="UP000094869"/>
    </source>
</evidence>
<evidence type="ECO:0000313" key="5">
    <source>
        <dbReference type="Proteomes" id="UP000094271"/>
    </source>
</evidence>
<dbReference type="Gene3D" id="3.20.20.150">
    <property type="entry name" value="Divalent-metal-dependent TIM barrel enzymes"/>
    <property type="match status" value="1"/>
</dbReference>
<feature type="domain" description="Xylose isomerase-like TIM barrel" evidence="1">
    <location>
        <begin position="23"/>
        <end position="241"/>
    </location>
</feature>
<dbReference type="OrthoDB" id="9798407at2"/>
<reference evidence="4 6" key="2">
    <citation type="submission" date="2016-08" db="EMBL/GenBank/DDBJ databases">
        <title>Characterization of Isolates of Eisenbergiella tayi Derived from Blood Cultures, Using Whole Genome Sequencing.</title>
        <authorList>
            <person name="Bernier A.-M."/>
            <person name="Burdz T."/>
            <person name="Wiebe D."/>
            <person name="Bernard K."/>
        </authorList>
    </citation>
    <scope>NUCLEOTIDE SEQUENCE [LARGE SCALE GENOMIC DNA]</scope>
    <source>
        <strain evidence="4 6">NML120146</strain>
    </source>
</reference>
<dbReference type="EC" id="4.2.1.44" evidence="2"/>
<dbReference type="InterPro" id="IPR050312">
    <property type="entry name" value="IolE/XylAMocC-like"/>
</dbReference>
<dbReference type="SUPFAM" id="SSF51658">
    <property type="entry name" value="Xylose isomerase-like"/>
    <property type="match status" value="1"/>
</dbReference>
<name>A0A1E3AW79_9FIRM</name>
<reference evidence="3 5" key="3">
    <citation type="submission" date="2016-08" db="EMBL/GenBank/DDBJ databases">
        <authorList>
            <person name="Seilhamer J.J."/>
        </authorList>
    </citation>
    <scope>NUCLEOTIDE SEQUENCE [LARGE SCALE GENOMIC DNA]</scope>
    <source>
        <strain evidence="3 5">NML150140-1</strain>
    </source>
</reference>
<keyword evidence="2" id="KW-0456">Lyase</keyword>
<dbReference type="Proteomes" id="UP000094271">
    <property type="component" value="Unassembled WGS sequence"/>
</dbReference>
<evidence type="ECO:0000313" key="3">
    <source>
        <dbReference type="EMBL" id="ODR51344.1"/>
    </source>
</evidence>
<accession>A0A1E3AW79</accession>
<dbReference type="InterPro" id="IPR036237">
    <property type="entry name" value="Xyl_isomerase-like_sf"/>
</dbReference>
<dbReference type="InterPro" id="IPR013022">
    <property type="entry name" value="Xyl_isomerase-like_TIM-brl"/>
</dbReference>
<dbReference type="Proteomes" id="UP000094869">
    <property type="component" value="Unassembled WGS sequence"/>
</dbReference>
<dbReference type="PANTHER" id="PTHR12110:SF41">
    <property type="entry name" value="INOSOSE DEHYDRATASE"/>
    <property type="match status" value="1"/>
</dbReference>
<comment type="caution">
    <text evidence="2">The sequence shown here is derived from an EMBL/GenBank/DDBJ whole genome shotgun (WGS) entry which is preliminary data.</text>
</comment>
<keyword evidence="6" id="KW-1185">Reference proteome</keyword>
<evidence type="ECO:0000313" key="2">
    <source>
        <dbReference type="EMBL" id="ODM12955.1"/>
    </source>
</evidence>
<evidence type="ECO:0000313" key="7">
    <source>
        <dbReference type="Proteomes" id="UP000095003"/>
    </source>
</evidence>
<sequence>MKGGLQACSVTKEFLEDTYGTLKKMADYGYKYIESAGTMFTPELKVDMKELKKMMDEVGIEHPSKHYCPYLTSDLNSEIERLHIIGGDYLALASDFFTSRDEVLSRCEMYNETGKICKENGISFIYHNHAHEFQKFGDKSALELLVENTDPEYVNFEIDTMWAFRGGDDPVETLKKFGKRVKLLHLDDFHPKYMDHRSFFDGLPENPVITGEFYGQYNIDVATDIGTGVMDVQSILDAAEKYTDVKYGFIELSSANSRYKDDMMKAAEFGINQLKKYKGVSFV</sequence>
<organism evidence="2 7">
    <name type="scientific">Eisenbergiella tayi</name>
    <dbReference type="NCBI Taxonomy" id="1432052"/>
    <lineage>
        <taxon>Bacteria</taxon>
        <taxon>Bacillati</taxon>
        <taxon>Bacillota</taxon>
        <taxon>Clostridia</taxon>
        <taxon>Lachnospirales</taxon>
        <taxon>Lachnospiraceae</taxon>
        <taxon>Eisenbergiella</taxon>
    </lineage>
</organism>
<dbReference type="EMBL" id="MCGI01000001">
    <property type="protein sequence ID" value="ODM12955.1"/>
    <property type="molecule type" value="Genomic_DNA"/>
</dbReference>
<evidence type="ECO:0000259" key="1">
    <source>
        <dbReference type="Pfam" id="PF01261"/>
    </source>
</evidence>
<gene>
    <name evidence="2" type="primary">iolE_2</name>
    <name evidence="2" type="ORF">BEH84_00670</name>
    <name evidence="3" type="ORF">BEI59_13890</name>
    <name evidence="4" type="ORF">BEI63_16115</name>
</gene>
<evidence type="ECO:0000313" key="4">
    <source>
        <dbReference type="EMBL" id="ODR54485.1"/>
    </source>
</evidence>